<protein>
    <recommendedName>
        <fullName evidence="2">PLAT domain-containing protein</fullName>
    </recommendedName>
</protein>
<reference evidence="3 5" key="2">
    <citation type="journal article" date="2013" name="Nature">
        <title>Insights into bilaterian evolution from three spiralian genomes.</title>
        <authorList>
            <person name="Simakov O."/>
            <person name="Marletaz F."/>
            <person name="Cho S.J."/>
            <person name="Edsinger-Gonzales E."/>
            <person name="Havlak P."/>
            <person name="Hellsten U."/>
            <person name="Kuo D.H."/>
            <person name="Larsson T."/>
            <person name="Lv J."/>
            <person name="Arendt D."/>
            <person name="Savage R."/>
            <person name="Osoegawa K."/>
            <person name="de Jong P."/>
            <person name="Grimwood J."/>
            <person name="Chapman J.A."/>
            <person name="Shapiro H."/>
            <person name="Aerts A."/>
            <person name="Otillar R.P."/>
            <person name="Terry A.Y."/>
            <person name="Boore J.L."/>
            <person name="Grigoriev I.V."/>
            <person name="Lindberg D.R."/>
            <person name="Seaver E.C."/>
            <person name="Weisblat D.A."/>
            <person name="Putnam N.H."/>
            <person name="Rokhsar D.S."/>
        </authorList>
    </citation>
    <scope>NUCLEOTIDE SEQUENCE</scope>
    <source>
        <strain evidence="3 5">I ESC-2004</strain>
    </source>
</reference>
<dbReference type="Proteomes" id="UP000014760">
    <property type="component" value="Unassembled WGS sequence"/>
</dbReference>
<dbReference type="STRING" id="283909.R7UY31"/>
<evidence type="ECO:0000259" key="2">
    <source>
        <dbReference type="PROSITE" id="PS50095"/>
    </source>
</evidence>
<gene>
    <name evidence="3" type="ORF">CAPTEDRAFT_57238</name>
</gene>
<dbReference type="SMART" id="SM00308">
    <property type="entry name" value="LH2"/>
    <property type="match status" value="1"/>
</dbReference>
<dbReference type="InterPro" id="IPR001024">
    <property type="entry name" value="PLAT/LH2_dom"/>
</dbReference>
<dbReference type="OrthoDB" id="632984at2759"/>
<accession>R7UY31</accession>
<reference evidence="5" key="1">
    <citation type="submission" date="2012-12" db="EMBL/GenBank/DDBJ databases">
        <authorList>
            <person name="Hellsten U."/>
            <person name="Grimwood J."/>
            <person name="Chapman J.A."/>
            <person name="Shapiro H."/>
            <person name="Aerts A."/>
            <person name="Otillar R.P."/>
            <person name="Terry A.Y."/>
            <person name="Boore J.L."/>
            <person name="Simakov O."/>
            <person name="Marletaz F."/>
            <person name="Cho S.-J."/>
            <person name="Edsinger-Gonzales E."/>
            <person name="Havlak P."/>
            <person name="Kuo D.-H."/>
            <person name="Larsson T."/>
            <person name="Lv J."/>
            <person name="Arendt D."/>
            <person name="Savage R."/>
            <person name="Osoegawa K."/>
            <person name="de Jong P."/>
            <person name="Lindberg D.R."/>
            <person name="Seaver E.C."/>
            <person name="Weisblat D.A."/>
            <person name="Putnam N.H."/>
            <person name="Grigoriev I.V."/>
            <person name="Rokhsar D.S."/>
        </authorList>
    </citation>
    <scope>NUCLEOTIDE SEQUENCE</scope>
    <source>
        <strain evidence="5">I ESC-2004</strain>
    </source>
</reference>
<dbReference type="PROSITE" id="PS50095">
    <property type="entry name" value="PLAT"/>
    <property type="match status" value="1"/>
</dbReference>
<dbReference type="HOGENOM" id="CLU_159053_0_0_1"/>
<organism evidence="3">
    <name type="scientific">Capitella teleta</name>
    <name type="common">Polychaete worm</name>
    <dbReference type="NCBI Taxonomy" id="283909"/>
    <lineage>
        <taxon>Eukaryota</taxon>
        <taxon>Metazoa</taxon>
        <taxon>Spiralia</taxon>
        <taxon>Lophotrochozoa</taxon>
        <taxon>Annelida</taxon>
        <taxon>Polychaeta</taxon>
        <taxon>Sedentaria</taxon>
        <taxon>Scolecida</taxon>
        <taxon>Capitellidae</taxon>
        <taxon>Capitella</taxon>
    </lineage>
</organism>
<feature type="non-terminal residue" evidence="3">
    <location>
        <position position="114"/>
    </location>
</feature>
<dbReference type="AlphaFoldDB" id="R7UY31"/>
<dbReference type="EMBL" id="AMQN01006580">
    <property type="status" value="NOT_ANNOTATED_CDS"/>
    <property type="molecule type" value="Genomic_DNA"/>
</dbReference>
<dbReference type="PANTHER" id="PTHR45901">
    <property type="entry name" value="PROTEIN CBG12474"/>
    <property type="match status" value="1"/>
</dbReference>
<dbReference type="OMA" id="ITWIRTC"/>
<dbReference type="InterPro" id="IPR052970">
    <property type="entry name" value="Inner_ear_hair_cell_LOXHD"/>
</dbReference>
<dbReference type="InterPro" id="IPR036392">
    <property type="entry name" value="PLAT/LH2_dom_sf"/>
</dbReference>
<evidence type="ECO:0000313" key="5">
    <source>
        <dbReference type="Proteomes" id="UP000014760"/>
    </source>
</evidence>
<dbReference type="Pfam" id="PF01477">
    <property type="entry name" value="PLAT"/>
    <property type="match status" value="1"/>
</dbReference>
<dbReference type="EMBL" id="KB298689">
    <property type="protein sequence ID" value="ELU08862.1"/>
    <property type="molecule type" value="Genomic_DNA"/>
</dbReference>
<dbReference type="PANTHER" id="PTHR45901:SF3">
    <property type="entry name" value="LIPOXYGENASE HOMOLOGY DOMAIN-CONTAINING PROTEIN 1"/>
    <property type="match status" value="1"/>
</dbReference>
<sequence length="114" mass="12767">YKVRVITGKESRSGTTANVTLTIYGQNGRSQTFPLKHKNESFKKGSENIFFVTAEDLGNISNIKIAHDDQGKNPSWFLEMIIIEESGTGKIFRFPCGDWISSDDGGKTFRYLSP</sequence>
<comment type="caution">
    <text evidence="1">Lacks conserved residue(s) required for the propagation of feature annotation.</text>
</comment>
<keyword evidence="5" id="KW-1185">Reference proteome</keyword>
<dbReference type="EnsemblMetazoa" id="CapteT57238">
    <property type="protein sequence ID" value="CapteP57238"/>
    <property type="gene ID" value="CapteG57238"/>
</dbReference>
<evidence type="ECO:0000313" key="4">
    <source>
        <dbReference type="EnsemblMetazoa" id="CapteP57238"/>
    </source>
</evidence>
<proteinExistence type="predicted"/>
<dbReference type="Gene3D" id="2.60.60.20">
    <property type="entry name" value="PLAT/LH2 domain"/>
    <property type="match status" value="1"/>
</dbReference>
<reference evidence="4" key="3">
    <citation type="submission" date="2015-06" db="UniProtKB">
        <authorList>
            <consortium name="EnsemblMetazoa"/>
        </authorList>
    </citation>
    <scope>IDENTIFICATION</scope>
</reference>
<feature type="domain" description="PLAT" evidence="2">
    <location>
        <begin position="1"/>
        <end position="114"/>
    </location>
</feature>
<evidence type="ECO:0000313" key="3">
    <source>
        <dbReference type="EMBL" id="ELU08862.1"/>
    </source>
</evidence>
<evidence type="ECO:0000256" key="1">
    <source>
        <dbReference type="PROSITE-ProRule" id="PRU00152"/>
    </source>
</evidence>
<feature type="non-terminal residue" evidence="3">
    <location>
        <position position="1"/>
    </location>
</feature>
<name>R7UY31_CAPTE</name>
<dbReference type="SUPFAM" id="SSF49723">
    <property type="entry name" value="Lipase/lipooxygenase domain (PLAT/LH2 domain)"/>
    <property type="match status" value="1"/>
</dbReference>